<keyword evidence="2" id="KW-1185">Reference proteome</keyword>
<comment type="caution">
    <text evidence="1">The sequence shown here is derived from an EMBL/GenBank/DDBJ whole genome shotgun (WGS) entry which is preliminary data.</text>
</comment>
<name>A0A9P6D432_9AGAR</name>
<gene>
    <name evidence="1" type="ORF">BDN70DRAFT_401631</name>
</gene>
<dbReference type="AlphaFoldDB" id="A0A9P6D432"/>
<proteinExistence type="predicted"/>
<dbReference type="Proteomes" id="UP000807469">
    <property type="component" value="Unassembled WGS sequence"/>
</dbReference>
<sequence>MDGRLLTVSTSGAALYNITNLDSLPCGKVDKHKATPQPYWCSSKHDYSDACVSKACVDPRTGTTRVAFAAKGGIYGLVIPWNNVTPHLQYICHGNLKVPFRACLGIDKTYNIRRDSTIETSRFVRPGQDKHRGSTLLPLTPRSFEYTNSSDYSSISPPLFDERSNRVFTLGWCAWTVVDYVTHPPG</sequence>
<reference evidence="1" key="1">
    <citation type="submission" date="2020-11" db="EMBL/GenBank/DDBJ databases">
        <authorList>
            <consortium name="DOE Joint Genome Institute"/>
            <person name="Ahrendt S."/>
            <person name="Riley R."/>
            <person name="Andreopoulos W."/>
            <person name="Labutti K."/>
            <person name="Pangilinan J."/>
            <person name="Ruiz-Duenas F.J."/>
            <person name="Barrasa J.M."/>
            <person name="Sanchez-Garcia M."/>
            <person name="Camarero S."/>
            <person name="Miyauchi S."/>
            <person name="Serrano A."/>
            <person name="Linde D."/>
            <person name="Babiker R."/>
            <person name="Drula E."/>
            <person name="Ayuso-Fernandez I."/>
            <person name="Pacheco R."/>
            <person name="Padilla G."/>
            <person name="Ferreira P."/>
            <person name="Barriuso J."/>
            <person name="Kellner H."/>
            <person name="Castanera R."/>
            <person name="Alfaro M."/>
            <person name="Ramirez L."/>
            <person name="Pisabarro A.G."/>
            <person name="Kuo A."/>
            <person name="Tritt A."/>
            <person name="Lipzen A."/>
            <person name="He G."/>
            <person name="Yan M."/>
            <person name="Ng V."/>
            <person name="Cullen D."/>
            <person name="Martin F."/>
            <person name="Rosso M.-N."/>
            <person name="Henrissat B."/>
            <person name="Hibbett D."/>
            <person name="Martinez A.T."/>
            <person name="Grigoriev I.V."/>
        </authorList>
    </citation>
    <scope>NUCLEOTIDE SEQUENCE</scope>
    <source>
        <strain evidence="1">CIRM-BRFM 674</strain>
    </source>
</reference>
<evidence type="ECO:0000313" key="1">
    <source>
        <dbReference type="EMBL" id="KAF9482695.1"/>
    </source>
</evidence>
<dbReference type="EMBL" id="MU155162">
    <property type="protein sequence ID" value="KAF9482695.1"/>
    <property type="molecule type" value="Genomic_DNA"/>
</dbReference>
<organism evidence="1 2">
    <name type="scientific">Pholiota conissans</name>
    <dbReference type="NCBI Taxonomy" id="109636"/>
    <lineage>
        <taxon>Eukaryota</taxon>
        <taxon>Fungi</taxon>
        <taxon>Dikarya</taxon>
        <taxon>Basidiomycota</taxon>
        <taxon>Agaricomycotina</taxon>
        <taxon>Agaricomycetes</taxon>
        <taxon>Agaricomycetidae</taxon>
        <taxon>Agaricales</taxon>
        <taxon>Agaricineae</taxon>
        <taxon>Strophariaceae</taxon>
        <taxon>Pholiota</taxon>
    </lineage>
</organism>
<protein>
    <submittedName>
        <fullName evidence="1">Uncharacterized protein</fullName>
    </submittedName>
</protein>
<accession>A0A9P6D432</accession>
<evidence type="ECO:0000313" key="2">
    <source>
        <dbReference type="Proteomes" id="UP000807469"/>
    </source>
</evidence>